<keyword evidence="12" id="KW-1185">Reference proteome</keyword>
<dbReference type="InterPro" id="IPR050626">
    <property type="entry name" value="Peptidase_M16"/>
</dbReference>
<evidence type="ECO:0000256" key="5">
    <source>
        <dbReference type="ARBA" id="ARBA00022801"/>
    </source>
</evidence>
<keyword evidence="3" id="KW-0645">Protease</keyword>
<name>A0A4V3HIJ6_LEPME</name>
<evidence type="ECO:0000256" key="4">
    <source>
        <dbReference type="ARBA" id="ARBA00022723"/>
    </source>
</evidence>
<protein>
    <submittedName>
        <fullName evidence="11">Putative Zn-dependent peptidase</fullName>
    </submittedName>
</protein>
<evidence type="ECO:0000256" key="6">
    <source>
        <dbReference type="ARBA" id="ARBA00022833"/>
    </source>
</evidence>
<keyword evidence="4" id="KW-0479">Metal-binding</keyword>
<dbReference type="SUPFAM" id="SSF63411">
    <property type="entry name" value="LuxS/MPP-like metallohydrolase"/>
    <property type="match status" value="4"/>
</dbReference>
<proteinExistence type="inferred from homology"/>
<dbReference type="InterPro" id="IPR011249">
    <property type="entry name" value="Metalloenz_LuxS/M16"/>
</dbReference>
<evidence type="ECO:0000256" key="7">
    <source>
        <dbReference type="ARBA" id="ARBA00023049"/>
    </source>
</evidence>
<dbReference type="PANTHER" id="PTHR43690">
    <property type="entry name" value="NARDILYSIN"/>
    <property type="match status" value="1"/>
</dbReference>
<feature type="domain" description="Peptidase M16 N-terminal" evidence="9">
    <location>
        <begin position="47"/>
        <end position="94"/>
    </location>
</feature>
<dbReference type="PROSITE" id="PS00143">
    <property type="entry name" value="INSULINASE"/>
    <property type="match status" value="1"/>
</dbReference>
<evidence type="ECO:0000256" key="2">
    <source>
        <dbReference type="ARBA" id="ARBA00007261"/>
    </source>
</evidence>
<dbReference type="RefSeq" id="WP_004788852.1">
    <property type="nucleotide sequence ID" value="NZ_SORO01000001.1"/>
</dbReference>
<accession>A0A4V3HIJ6</accession>
<dbReference type="Pfam" id="PF00675">
    <property type="entry name" value="Peptidase_M16"/>
    <property type="match status" value="1"/>
</dbReference>
<reference evidence="11 12" key="1">
    <citation type="submission" date="2019-03" db="EMBL/GenBank/DDBJ databases">
        <title>Genomic Encyclopedia of Archaeal and Bacterial Type Strains, Phase II (KMG-II): from individual species to whole genera.</title>
        <authorList>
            <person name="Goeker M."/>
        </authorList>
    </citation>
    <scope>NUCLEOTIDE SEQUENCE [LARGE SCALE GENOMIC DNA]</scope>
    <source>
        <strain evidence="11 12">DSM 21537</strain>
    </source>
</reference>
<dbReference type="OrthoDB" id="9811314at2"/>
<comment type="similarity">
    <text evidence="2 8">Belongs to the peptidase M16 family.</text>
</comment>
<feature type="domain" description="Peptidase M16 C-terminal" evidence="10">
    <location>
        <begin position="251"/>
        <end position="422"/>
    </location>
</feature>
<keyword evidence="6" id="KW-0862">Zinc</keyword>
<dbReference type="GO" id="GO:0006508">
    <property type="term" value="P:proteolysis"/>
    <property type="evidence" value="ECO:0007669"/>
    <property type="project" value="UniProtKB-KW"/>
</dbReference>
<dbReference type="Pfam" id="PF05193">
    <property type="entry name" value="Peptidase_M16_C"/>
    <property type="match status" value="1"/>
</dbReference>
<comment type="caution">
    <text evidence="11">The sequence shown here is derived from an EMBL/GenBank/DDBJ whole genome shotgun (WGS) entry which is preliminary data.</text>
</comment>
<dbReference type="Proteomes" id="UP000294684">
    <property type="component" value="Unassembled WGS sequence"/>
</dbReference>
<evidence type="ECO:0000256" key="3">
    <source>
        <dbReference type="ARBA" id="ARBA00022670"/>
    </source>
</evidence>
<dbReference type="STRING" id="1193051.LEP1GSC017_2806"/>
<dbReference type="EMBL" id="SORO01000001">
    <property type="protein sequence ID" value="TDY72161.1"/>
    <property type="molecule type" value="Genomic_DNA"/>
</dbReference>
<dbReference type="Gene3D" id="3.30.830.10">
    <property type="entry name" value="Metalloenzyme, LuxS/M16 peptidase-like"/>
    <property type="match status" value="3"/>
</dbReference>
<dbReference type="InterPro" id="IPR007863">
    <property type="entry name" value="Peptidase_M16_C"/>
</dbReference>
<dbReference type="GO" id="GO:0046872">
    <property type="term" value="F:metal ion binding"/>
    <property type="evidence" value="ECO:0007669"/>
    <property type="project" value="UniProtKB-KW"/>
</dbReference>
<dbReference type="PANTHER" id="PTHR43690:SF17">
    <property type="entry name" value="PROTEIN YHJJ"/>
    <property type="match status" value="1"/>
</dbReference>
<evidence type="ECO:0000313" key="12">
    <source>
        <dbReference type="Proteomes" id="UP000294684"/>
    </source>
</evidence>
<dbReference type="GO" id="GO:0004222">
    <property type="term" value="F:metalloendopeptidase activity"/>
    <property type="evidence" value="ECO:0007669"/>
    <property type="project" value="InterPro"/>
</dbReference>
<keyword evidence="5" id="KW-0378">Hydrolase</keyword>
<evidence type="ECO:0000313" key="11">
    <source>
        <dbReference type="EMBL" id="TDY72161.1"/>
    </source>
</evidence>
<dbReference type="GeneID" id="79826478"/>
<keyword evidence="7" id="KW-0482">Metalloprotease</keyword>
<organism evidence="11 12">
    <name type="scientific">Leptospira meyeri</name>
    <dbReference type="NCBI Taxonomy" id="29508"/>
    <lineage>
        <taxon>Bacteria</taxon>
        <taxon>Pseudomonadati</taxon>
        <taxon>Spirochaetota</taxon>
        <taxon>Spirochaetia</taxon>
        <taxon>Leptospirales</taxon>
        <taxon>Leptospiraceae</taxon>
        <taxon>Leptospira</taxon>
    </lineage>
</organism>
<evidence type="ECO:0000259" key="9">
    <source>
        <dbReference type="Pfam" id="PF00675"/>
    </source>
</evidence>
<evidence type="ECO:0000256" key="8">
    <source>
        <dbReference type="RuleBase" id="RU004447"/>
    </source>
</evidence>
<evidence type="ECO:0000259" key="10">
    <source>
        <dbReference type="Pfam" id="PF05193"/>
    </source>
</evidence>
<dbReference type="InterPro" id="IPR001431">
    <property type="entry name" value="Pept_M16_Zn_BS"/>
</dbReference>
<sequence>MFLFRNEYKYLVFFIALLQLRCNTLLNLFSEPFYVHEYHLENGLSVYLSVNPNEPVVKTSILVNAGSANDPDDATGLAHYLEHLMFKGTSQIGTTDYLREKPLLDQIENLYEDYRQTTNGDQRKHIYSNIDKLSLEAGKFVIPNEFSRIQSLMGIFQANAFTSNDRTYYVATVPANQIKNFLHLEWERFKDPVFRTFHTELESVFEERNLRVTNVQSNLFKQYYKIMFPSHPYGEKIPIGTDEHLKNPSIKKIQTFYKEHYIPSKMAICMSGDLNPDEVLEEIKKTFGSMPSKAESIQLNIPEHKPQESTNQIVLNSKKKIYLFGIKVPKQTPKIFAEANTIALLLANGYNGLLDESLFYSQKANSVSVSITEWKDYFLLNIWVEPSKGISLKETKEYILSAFQKIESSDITEEMFQSVKNNQRLNLIKKKDDNEFRLNEISEAFLANWGYGKLQEKFQSINQTKREDLSDFVKNFVNQNIVSIETIPGSSNFVYITKPPISKLEFSKEEESKFKKEFSTDPDHSISPEFANFDLIQSKVYPNGNQIIYQKNKENSLFKFKMIIEHGAWISPYLGIAIDYWKHLGTDLYTASALSTKFYLLGSSVSIETNGETLEIVMEGEDEQFVSSFRLLEHSIKSVASSKEVWDQLLINHLQYLELQREEESEIDSALHNYSLFGKNSLRFFQANRSELVKFKSSDAIDLLGDLLKYKSKITYYGKLDFNMLENNVFREYTNLPKTIDPSLLSKKQFRTNQETTFYVLPRKRPHVELTYFSTAFLPSSVNLAHFSIYNSLYAGLSSPFFTTMREQTGNAYAADVFISMPEFEKDPVLWLANLSCQADKLSNCLYDAKASLESPNITERRFVEAKISAIHSASTIRKSHSYLIDEFNRSSRLGFTDDLDKLMYESLNEIQWKDFIGFTKNIARGSSFQISLIGDPKKFNRQSLKSLGRVEELTESAIIGR</sequence>
<dbReference type="AlphaFoldDB" id="A0A4V3HIJ6"/>
<evidence type="ECO:0000256" key="1">
    <source>
        <dbReference type="ARBA" id="ARBA00001947"/>
    </source>
</evidence>
<gene>
    <name evidence="11" type="ORF">CLV96_1147</name>
</gene>
<comment type="cofactor">
    <cofactor evidence="1">
        <name>Zn(2+)</name>
        <dbReference type="ChEBI" id="CHEBI:29105"/>
    </cofactor>
</comment>
<dbReference type="InterPro" id="IPR011765">
    <property type="entry name" value="Pept_M16_N"/>
</dbReference>